<protein>
    <recommendedName>
        <fullName evidence="6">Septation ring formation regulator EzrA</fullName>
    </recommendedName>
</protein>
<dbReference type="HAMAP" id="MF_00728">
    <property type="entry name" value="EzrA"/>
    <property type="match status" value="1"/>
</dbReference>
<accession>A0A0R2A201</accession>
<evidence type="ECO:0000256" key="2">
    <source>
        <dbReference type="ARBA" id="ARBA00022989"/>
    </source>
</evidence>
<evidence type="ECO:0000256" key="5">
    <source>
        <dbReference type="ARBA" id="ARBA00023210"/>
    </source>
</evidence>
<evidence type="ECO:0000256" key="4">
    <source>
        <dbReference type="ARBA" id="ARBA00023136"/>
    </source>
</evidence>
<keyword evidence="9" id="KW-1185">Reference proteome</keyword>
<dbReference type="STRING" id="1423813.FC26_GL000677"/>
<dbReference type="AlphaFoldDB" id="A0A0R2A201"/>
<keyword evidence="2 6" id="KW-1133">Transmembrane helix</keyword>
<comment type="caution">
    <text evidence="8">The sequence shown here is derived from an EMBL/GenBank/DDBJ whole genome shotgun (WGS) entry which is preliminary data.</text>
</comment>
<dbReference type="Proteomes" id="UP000051733">
    <property type="component" value="Unassembled WGS sequence"/>
</dbReference>
<dbReference type="GO" id="GO:0000917">
    <property type="term" value="P:division septum assembly"/>
    <property type="evidence" value="ECO:0007669"/>
    <property type="project" value="UniProtKB-KW"/>
</dbReference>
<keyword evidence="6" id="KW-0131">Cell cycle</keyword>
<dbReference type="OrthoDB" id="1654473at2"/>
<evidence type="ECO:0000256" key="3">
    <source>
        <dbReference type="ARBA" id="ARBA00023054"/>
    </source>
</evidence>
<keyword evidence="6" id="KW-1003">Cell membrane</keyword>
<dbReference type="GO" id="GO:0005940">
    <property type="term" value="C:septin ring"/>
    <property type="evidence" value="ECO:0007669"/>
    <property type="project" value="InterPro"/>
</dbReference>
<dbReference type="EMBL" id="AYYY01000063">
    <property type="protein sequence ID" value="KRM60586.1"/>
    <property type="molecule type" value="Genomic_DNA"/>
</dbReference>
<keyword evidence="4 6" id="KW-0472">Membrane</keyword>
<evidence type="ECO:0000313" key="9">
    <source>
        <dbReference type="Proteomes" id="UP000051733"/>
    </source>
</evidence>
<sequence>MLQVLIGIVVIALVVAGGLYLFQRRAINRVNELQAQKQALVAKHIEGKISDGDQLSLTGDSLEQFEKLKHDFEQVQQQLFPKIDALIEAIRSDARGINFILTNQKLAELTDLVQQATDQIHTDQQSLQELQKIDQTHRHAVSELEKKYQQIRKKLLSENFRFGNSIDQLEDRLSKLEDAFDQFSQLTIEGDHSNAHDVLLELRAQTSELDKIIAAVPDLYQKLDLTYPEQLKELARGYQKLAQQDYQFVDADIAMEIDNINKQRKETLGKLAQLEIDAVQKANTSIERQVDHLYDVMQKEIDARPEVTKLMPEISKFIIHAQNQNHELLIELDRLSQNYTLDHAELETTRGLGEQIKAIEKDYQDDMSAIHKHTAIDSQILERQKAANEKLVQIELQQTEVNDSVAGLQEDEQKAKETLAHFATEIHAIKRQVELLNLPGLPKEYLDYFFVVSDEITKLDEDINRIKINMEEITKQLLIVQADLETLQEKTDDIRDSSQLTERLLQYANRFRENHPDVDEAAQKSQQLFDQDFDYSASLETIATVLDKVEPGSYKRLESSYYDSIEQNK</sequence>
<keyword evidence="5 6" id="KW-0717">Septation</keyword>
<reference evidence="8 9" key="1">
    <citation type="journal article" date="2015" name="Genome Announc.">
        <title>Expanding the biotechnology potential of lactobacilli through comparative genomics of 213 strains and associated genera.</title>
        <authorList>
            <person name="Sun Z."/>
            <person name="Harris H.M."/>
            <person name="McCann A."/>
            <person name="Guo C."/>
            <person name="Argimon S."/>
            <person name="Zhang W."/>
            <person name="Yang X."/>
            <person name="Jeffery I.B."/>
            <person name="Cooney J.C."/>
            <person name="Kagawa T.F."/>
            <person name="Liu W."/>
            <person name="Song Y."/>
            <person name="Salvetti E."/>
            <person name="Wrobel A."/>
            <person name="Rasinkangas P."/>
            <person name="Parkhill J."/>
            <person name="Rea M.C."/>
            <person name="O'Sullivan O."/>
            <person name="Ritari J."/>
            <person name="Douillard F.P."/>
            <person name="Paul Ross R."/>
            <person name="Yang R."/>
            <person name="Briner A.E."/>
            <person name="Felis G.E."/>
            <person name="de Vos W.M."/>
            <person name="Barrangou R."/>
            <person name="Klaenhammer T.R."/>
            <person name="Caufield P.W."/>
            <person name="Cui Y."/>
            <person name="Zhang H."/>
            <person name="O'Toole P.W."/>
        </authorList>
    </citation>
    <scope>NUCLEOTIDE SEQUENCE [LARGE SCALE GENOMIC DNA]</scope>
    <source>
        <strain evidence="8 9">DSM 20634</strain>
    </source>
</reference>
<comment type="subcellular location">
    <subcellularLocation>
        <location evidence="6">Cell membrane</location>
        <topology evidence="6">Single-pass membrane protein</topology>
    </subcellularLocation>
    <text evidence="6">Colocalized with FtsZ to the nascent septal site.</text>
</comment>
<keyword evidence="6" id="KW-0132">Cell division</keyword>
<gene>
    <name evidence="6" type="primary">ezrA</name>
    <name evidence="8" type="ORF">FC26_GL000677</name>
</gene>
<comment type="function">
    <text evidence="6">Negative regulator of FtsZ ring formation; modulates the frequency and position of FtsZ ring formation. Inhibits FtsZ ring formation at polar sites. Interacts either with FtsZ or with one of its binding partners to promote depolymerization.</text>
</comment>
<feature type="transmembrane region" description="Helical" evidence="7">
    <location>
        <begin position="6"/>
        <end position="22"/>
    </location>
</feature>
<evidence type="ECO:0000313" key="8">
    <source>
        <dbReference type="EMBL" id="KRM60586.1"/>
    </source>
</evidence>
<dbReference type="NCBIfam" id="NF003409">
    <property type="entry name" value="PRK04778.1-3"/>
    <property type="match status" value="1"/>
</dbReference>
<organism evidence="8 9">
    <name type="scientific">Paucilactobacillus vaccinostercus DSM 20634</name>
    <dbReference type="NCBI Taxonomy" id="1423813"/>
    <lineage>
        <taxon>Bacteria</taxon>
        <taxon>Bacillati</taxon>
        <taxon>Bacillota</taxon>
        <taxon>Bacilli</taxon>
        <taxon>Lactobacillales</taxon>
        <taxon>Lactobacillaceae</taxon>
        <taxon>Paucilactobacillus</taxon>
    </lineage>
</organism>
<feature type="coiled-coil region" evidence="6">
    <location>
        <begin position="456"/>
        <end position="490"/>
    </location>
</feature>
<dbReference type="GO" id="GO:0000921">
    <property type="term" value="P:septin ring assembly"/>
    <property type="evidence" value="ECO:0007669"/>
    <property type="project" value="InterPro"/>
</dbReference>
<name>A0A0R2A201_9LACO</name>
<proteinExistence type="inferred from homology"/>
<feature type="topological domain" description="Cytoplasmic" evidence="6">
    <location>
        <begin position="23"/>
        <end position="569"/>
    </location>
</feature>
<comment type="similarity">
    <text evidence="6">Belongs to the EzrA family.</text>
</comment>
<dbReference type="InterPro" id="IPR010379">
    <property type="entry name" value="EzrA"/>
</dbReference>
<feature type="topological domain" description="Extracellular" evidence="6">
    <location>
        <begin position="1"/>
        <end position="3"/>
    </location>
</feature>
<dbReference type="Pfam" id="PF06160">
    <property type="entry name" value="EzrA"/>
    <property type="match status" value="1"/>
</dbReference>
<keyword evidence="3 6" id="KW-0175">Coiled coil</keyword>
<dbReference type="RefSeq" id="WP_057780898.1">
    <property type="nucleotide sequence ID" value="NZ_AYYY01000063.1"/>
</dbReference>
<evidence type="ECO:0000256" key="7">
    <source>
        <dbReference type="SAM" id="Phobius"/>
    </source>
</evidence>
<evidence type="ECO:0000256" key="1">
    <source>
        <dbReference type="ARBA" id="ARBA00022692"/>
    </source>
</evidence>
<dbReference type="PATRIC" id="fig|1423813.3.peg.688"/>
<evidence type="ECO:0000256" key="6">
    <source>
        <dbReference type="HAMAP-Rule" id="MF_00728"/>
    </source>
</evidence>
<keyword evidence="1 6" id="KW-0812">Transmembrane</keyword>
<dbReference type="GO" id="GO:0005886">
    <property type="term" value="C:plasma membrane"/>
    <property type="evidence" value="ECO:0007669"/>
    <property type="project" value="UniProtKB-SubCell"/>
</dbReference>